<dbReference type="UniPathway" id="UPA00232"/>
<dbReference type="AlphaFoldDB" id="A0A8J7IQ79"/>
<evidence type="ECO:0000256" key="7">
    <source>
        <dbReference type="ARBA" id="ARBA00023033"/>
    </source>
</evidence>
<dbReference type="NCBIfam" id="NF005691">
    <property type="entry name" value="PRK07494.1"/>
    <property type="match status" value="1"/>
</dbReference>
<dbReference type="EMBL" id="JADCKQ010000004">
    <property type="protein sequence ID" value="MBI1493266.1"/>
    <property type="molecule type" value="Genomic_DNA"/>
</dbReference>
<reference evidence="9" key="1">
    <citation type="submission" date="2020-10" db="EMBL/GenBank/DDBJ databases">
        <title>Paenihalocynthiibacter styelae gen. nov., sp. nov., isolated from stalked sea squirt Styela clava.</title>
        <authorList>
            <person name="Kim Y.-O."/>
            <person name="Yoon J.-H."/>
        </authorList>
    </citation>
    <scope>NUCLEOTIDE SEQUENCE</scope>
    <source>
        <strain evidence="9">MYP1-1</strain>
    </source>
</reference>
<gene>
    <name evidence="9" type="ORF">H1D41_06440</name>
</gene>
<evidence type="ECO:0000256" key="6">
    <source>
        <dbReference type="ARBA" id="ARBA00023002"/>
    </source>
</evidence>
<dbReference type="PRINTS" id="PR00420">
    <property type="entry name" value="RNGMNOXGNASE"/>
</dbReference>
<evidence type="ECO:0000256" key="2">
    <source>
        <dbReference type="ARBA" id="ARBA00004749"/>
    </source>
</evidence>
<dbReference type="Gene3D" id="3.50.50.60">
    <property type="entry name" value="FAD/NAD(P)-binding domain"/>
    <property type="match status" value="2"/>
</dbReference>
<dbReference type="RefSeq" id="WP_228848117.1">
    <property type="nucleotide sequence ID" value="NZ_JADCKQ010000004.1"/>
</dbReference>
<evidence type="ECO:0000259" key="8">
    <source>
        <dbReference type="Pfam" id="PF01494"/>
    </source>
</evidence>
<keyword evidence="10" id="KW-1185">Reference proteome</keyword>
<dbReference type="InterPro" id="IPR051205">
    <property type="entry name" value="UbiH/COQ6_monooxygenase"/>
</dbReference>
<comment type="cofactor">
    <cofactor evidence="1">
        <name>FAD</name>
        <dbReference type="ChEBI" id="CHEBI:57692"/>
    </cofactor>
</comment>
<dbReference type="SUPFAM" id="SSF51905">
    <property type="entry name" value="FAD/NAD(P)-binding domain"/>
    <property type="match status" value="1"/>
</dbReference>
<keyword evidence="4" id="KW-0285">Flavoprotein</keyword>
<keyword evidence="5" id="KW-0274">FAD</keyword>
<proteinExistence type="inferred from homology"/>
<evidence type="ECO:0000256" key="1">
    <source>
        <dbReference type="ARBA" id="ARBA00001974"/>
    </source>
</evidence>
<evidence type="ECO:0000256" key="4">
    <source>
        <dbReference type="ARBA" id="ARBA00022630"/>
    </source>
</evidence>
<dbReference type="Proteomes" id="UP000640583">
    <property type="component" value="Unassembled WGS sequence"/>
</dbReference>
<dbReference type="GO" id="GO:0006744">
    <property type="term" value="P:ubiquinone biosynthetic process"/>
    <property type="evidence" value="ECO:0007669"/>
    <property type="project" value="UniProtKB-UniPathway"/>
</dbReference>
<protein>
    <submittedName>
        <fullName evidence="9">UbiH/UbiF family hydroxylase</fullName>
    </submittedName>
</protein>
<evidence type="ECO:0000256" key="5">
    <source>
        <dbReference type="ARBA" id="ARBA00022827"/>
    </source>
</evidence>
<dbReference type="GO" id="GO:0004497">
    <property type="term" value="F:monooxygenase activity"/>
    <property type="evidence" value="ECO:0007669"/>
    <property type="project" value="UniProtKB-KW"/>
</dbReference>
<sequence>MERTHCDILISGGGIAGMCAAAAFGSKGYSVICVDPMPDNAASKPDLRTTAFLQPSQALLEAAGLWEGLGPIAAPLQVMRIVDAGGENPEPRVVKDFDAADLSDAPFGWNFTNMAIRKVALARLKALPNVEFRAGTSTTRIMTRESEALVTLSDGSRISAKLLIGADGRHSPTRDAVGIDVKTTRYGQKAVVFCVSHDEPHGNVSTEVHRSGGPFTLVPLPDQNGKHRSAIVWMDHGPDCVARMELSDDELSAAATERSAGINGTLTVEGPRAVWPIISQIAPRLTSERTALIAEAAHVVPPIGAQGLNMSLGDLRVLLEATEKHDLGSRAMLDAYEKARHPEVRLRVTGIDMLNRASMAGAQGLRDMRAGMLNAFYAVGPVRKTLMKAGLGIR</sequence>
<accession>A0A8J7IQ79</accession>
<keyword evidence="7" id="KW-0503">Monooxygenase</keyword>
<evidence type="ECO:0000313" key="9">
    <source>
        <dbReference type="EMBL" id="MBI1493266.1"/>
    </source>
</evidence>
<dbReference type="InterPro" id="IPR036188">
    <property type="entry name" value="FAD/NAD-bd_sf"/>
</dbReference>
<organism evidence="9 10">
    <name type="scientific">Halocynthiibacter styelae</name>
    <dbReference type="NCBI Taxonomy" id="2761955"/>
    <lineage>
        <taxon>Bacteria</taxon>
        <taxon>Pseudomonadati</taxon>
        <taxon>Pseudomonadota</taxon>
        <taxon>Alphaproteobacteria</taxon>
        <taxon>Rhodobacterales</taxon>
        <taxon>Paracoccaceae</taxon>
        <taxon>Halocynthiibacter</taxon>
    </lineage>
</organism>
<dbReference type="PANTHER" id="PTHR43876:SF7">
    <property type="entry name" value="UBIQUINONE BIOSYNTHESIS MONOOXYGENASE COQ6, MITOCHONDRIAL"/>
    <property type="match status" value="1"/>
</dbReference>
<dbReference type="PANTHER" id="PTHR43876">
    <property type="entry name" value="UBIQUINONE BIOSYNTHESIS MONOOXYGENASE COQ6, MITOCHONDRIAL"/>
    <property type="match status" value="1"/>
</dbReference>
<name>A0A8J7IQ79_9RHOB</name>
<comment type="caution">
    <text evidence="9">The sequence shown here is derived from an EMBL/GenBank/DDBJ whole genome shotgun (WGS) entry which is preliminary data.</text>
</comment>
<dbReference type="GO" id="GO:0016705">
    <property type="term" value="F:oxidoreductase activity, acting on paired donors, with incorporation or reduction of molecular oxygen"/>
    <property type="evidence" value="ECO:0007669"/>
    <property type="project" value="InterPro"/>
</dbReference>
<dbReference type="NCBIfam" id="TIGR01988">
    <property type="entry name" value="Ubi-OHases"/>
    <property type="match status" value="1"/>
</dbReference>
<keyword evidence="6" id="KW-0560">Oxidoreductase</keyword>
<comment type="similarity">
    <text evidence="3">Belongs to the UbiH/COQ6 family.</text>
</comment>
<dbReference type="GO" id="GO:0071949">
    <property type="term" value="F:FAD binding"/>
    <property type="evidence" value="ECO:0007669"/>
    <property type="project" value="InterPro"/>
</dbReference>
<evidence type="ECO:0000313" key="10">
    <source>
        <dbReference type="Proteomes" id="UP000640583"/>
    </source>
</evidence>
<dbReference type="Pfam" id="PF01494">
    <property type="entry name" value="FAD_binding_3"/>
    <property type="match status" value="1"/>
</dbReference>
<dbReference type="InterPro" id="IPR010971">
    <property type="entry name" value="UbiH/COQ6"/>
</dbReference>
<dbReference type="InterPro" id="IPR002938">
    <property type="entry name" value="FAD-bd"/>
</dbReference>
<comment type="pathway">
    <text evidence="2">Cofactor biosynthesis; ubiquinone biosynthesis.</text>
</comment>
<feature type="domain" description="FAD-binding" evidence="8">
    <location>
        <begin position="6"/>
        <end position="344"/>
    </location>
</feature>
<evidence type="ECO:0000256" key="3">
    <source>
        <dbReference type="ARBA" id="ARBA00005349"/>
    </source>
</evidence>